<keyword evidence="3" id="KW-1185">Reference proteome</keyword>
<name>X6LTJ1_RETFI</name>
<gene>
    <name evidence="2" type="ORF">RFI_32990</name>
</gene>
<organism evidence="2 3">
    <name type="scientific">Reticulomyxa filosa</name>
    <dbReference type="NCBI Taxonomy" id="46433"/>
    <lineage>
        <taxon>Eukaryota</taxon>
        <taxon>Sar</taxon>
        <taxon>Rhizaria</taxon>
        <taxon>Retaria</taxon>
        <taxon>Foraminifera</taxon>
        <taxon>Monothalamids</taxon>
        <taxon>Reticulomyxidae</taxon>
        <taxon>Reticulomyxa</taxon>
    </lineage>
</organism>
<dbReference type="Proteomes" id="UP000023152">
    <property type="component" value="Unassembled WGS sequence"/>
</dbReference>
<feature type="compositionally biased region" description="Basic and acidic residues" evidence="1">
    <location>
        <begin position="152"/>
        <end position="186"/>
    </location>
</feature>
<evidence type="ECO:0000256" key="1">
    <source>
        <dbReference type="SAM" id="MobiDB-lite"/>
    </source>
</evidence>
<dbReference type="AlphaFoldDB" id="X6LTJ1"/>
<accession>X6LTJ1</accession>
<feature type="region of interest" description="Disordered" evidence="1">
    <location>
        <begin position="152"/>
        <end position="205"/>
    </location>
</feature>
<reference evidence="2 3" key="1">
    <citation type="journal article" date="2013" name="Curr. Biol.">
        <title>The Genome of the Foraminiferan Reticulomyxa filosa.</title>
        <authorList>
            <person name="Glockner G."/>
            <person name="Hulsmann N."/>
            <person name="Schleicher M."/>
            <person name="Noegel A.A."/>
            <person name="Eichinger L."/>
            <person name="Gallinger C."/>
            <person name="Pawlowski J."/>
            <person name="Sierra R."/>
            <person name="Euteneuer U."/>
            <person name="Pillet L."/>
            <person name="Moustafa A."/>
            <person name="Platzer M."/>
            <person name="Groth M."/>
            <person name="Szafranski K."/>
            <person name="Schliwa M."/>
        </authorList>
    </citation>
    <scope>NUCLEOTIDE SEQUENCE [LARGE SCALE GENOMIC DNA]</scope>
</reference>
<comment type="caution">
    <text evidence="2">The sequence shown here is derived from an EMBL/GenBank/DDBJ whole genome shotgun (WGS) entry which is preliminary data.</text>
</comment>
<evidence type="ECO:0000313" key="3">
    <source>
        <dbReference type="Proteomes" id="UP000023152"/>
    </source>
</evidence>
<evidence type="ECO:0000313" key="2">
    <source>
        <dbReference type="EMBL" id="ETO04407.1"/>
    </source>
</evidence>
<dbReference type="EMBL" id="ASPP01029405">
    <property type="protein sequence ID" value="ETO04407.1"/>
    <property type="molecule type" value="Genomic_DNA"/>
</dbReference>
<sequence>MDRLDKTILSRTFCVWFTNVWTQYIYTSDSQTGGRRQLVDCLPWHRNLCKSLYLLLKDDMYWLQQNNNNSGNNLATKKLQHIVRIRYNHPLHSVYELSRYTHNDNVKSNFSPFENVYESGIITERNLTIIGLQRTQNKYLLKRWLKRKKKDTLNNENGKDNDKDEKEKEKDNDEDNNKNQDKDNEQKINTIQNEQEEMNRKKSYLTMESKLHEKKLLKRCMKHSQAKVFACENIIQVKEIMSSQEKLKKSNATDCVSCFAWDLVGINAKTIGRMKQTQQKVGGIGPKRDSGFELEKKKLKKKRSENSDKKIRILNWKKKYCRQNERIYPKKTIV</sequence>
<proteinExistence type="predicted"/>
<protein>
    <submittedName>
        <fullName evidence="2">Uncharacterized protein</fullName>
    </submittedName>
</protein>